<keyword evidence="4" id="KW-1185">Reference proteome</keyword>
<feature type="compositionally biased region" description="Basic and acidic residues" evidence="1">
    <location>
        <begin position="199"/>
        <end position="208"/>
    </location>
</feature>
<dbReference type="RefSeq" id="WP_343874493.1">
    <property type="nucleotide sequence ID" value="NZ_BAAAIX010000026.1"/>
</dbReference>
<accession>A0ABW4RYN0</accession>
<dbReference type="InterPro" id="IPR056108">
    <property type="entry name" value="DUF7691"/>
</dbReference>
<feature type="region of interest" description="Disordered" evidence="1">
    <location>
        <begin position="199"/>
        <end position="226"/>
    </location>
</feature>
<protein>
    <recommendedName>
        <fullName evidence="2">DUF7691 domain-containing protein</fullName>
    </recommendedName>
</protein>
<reference evidence="4" key="1">
    <citation type="journal article" date="2019" name="Int. J. Syst. Evol. Microbiol.">
        <title>The Global Catalogue of Microorganisms (GCM) 10K type strain sequencing project: providing services to taxonomists for standard genome sequencing and annotation.</title>
        <authorList>
            <consortium name="The Broad Institute Genomics Platform"/>
            <consortium name="The Broad Institute Genome Sequencing Center for Infectious Disease"/>
            <person name="Wu L."/>
            <person name="Ma J."/>
        </authorList>
    </citation>
    <scope>NUCLEOTIDE SEQUENCE [LARGE SCALE GENOMIC DNA]</scope>
    <source>
        <strain evidence="4">CAIM 431</strain>
    </source>
</reference>
<gene>
    <name evidence="3" type="ORF">ACFSCS_12130</name>
</gene>
<dbReference type="EMBL" id="JBHUFZ010000028">
    <property type="protein sequence ID" value="MFD1890924.1"/>
    <property type="molecule type" value="Genomic_DNA"/>
</dbReference>
<dbReference type="Pfam" id="PF24740">
    <property type="entry name" value="DUF7691"/>
    <property type="match status" value="1"/>
</dbReference>
<proteinExistence type="predicted"/>
<evidence type="ECO:0000256" key="1">
    <source>
        <dbReference type="SAM" id="MobiDB-lite"/>
    </source>
</evidence>
<feature type="domain" description="DUF7691" evidence="2">
    <location>
        <begin position="4"/>
        <end position="200"/>
    </location>
</feature>
<comment type="caution">
    <text evidence="3">The sequence shown here is derived from an EMBL/GenBank/DDBJ whole genome shotgun (WGS) entry which is preliminary data.</text>
</comment>
<evidence type="ECO:0000259" key="2">
    <source>
        <dbReference type="Pfam" id="PF24740"/>
    </source>
</evidence>
<evidence type="ECO:0000313" key="4">
    <source>
        <dbReference type="Proteomes" id="UP001597326"/>
    </source>
</evidence>
<sequence length="226" mass="24890">MGELRLYAISIDQARDMVGAVPQEAERLRAVAREGFRVEPPRPAPRGLLAKLGPLLRHPPDAPVLPHGHPLPSDVDALLAGRYVQPERLRPAWRVVEAWLAHDGRGHLVLPTSRAVFEQTEFELARAGLSSDFALGRLMLGDPRIGLRPVPGMRVGYAKNRQVLATSRALAQVLPQVQPTTRERLEPLADFLASCETWSRPERPDESGRQSAPDLVAVLDESDQPA</sequence>
<evidence type="ECO:0000313" key="3">
    <source>
        <dbReference type="EMBL" id="MFD1890924.1"/>
    </source>
</evidence>
<organism evidence="3 4">
    <name type="scientific">Luteococcus peritonei</name>
    <dbReference type="NCBI Taxonomy" id="88874"/>
    <lineage>
        <taxon>Bacteria</taxon>
        <taxon>Bacillati</taxon>
        <taxon>Actinomycetota</taxon>
        <taxon>Actinomycetes</taxon>
        <taxon>Propionibacteriales</taxon>
        <taxon>Propionibacteriaceae</taxon>
        <taxon>Luteococcus</taxon>
    </lineage>
</organism>
<name>A0ABW4RYN0_9ACTN</name>
<dbReference type="Proteomes" id="UP001597326">
    <property type="component" value="Unassembled WGS sequence"/>
</dbReference>